<dbReference type="PANTHER" id="PTHR30290">
    <property type="entry name" value="PERIPLASMIC BINDING COMPONENT OF ABC TRANSPORTER"/>
    <property type="match status" value="1"/>
</dbReference>
<organism evidence="2 3">
    <name type="scientific">Vibrio ishigakensis</name>
    <dbReference type="NCBI Taxonomy" id="1481914"/>
    <lineage>
        <taxon>Bacteria</taxon>
        <taxon>Pseudomonadati</taxon>
        <taxon>Pseudomonadota</taxon>
        <taxon>Gammaproteobacteria</taxon>
        <taxon>Vibrionales</taxon>
        <taxon>Vibrionaceae</taxon>
        <taxon>Vibrio</taxon>
    </lineage>
</organism>
<protein>
    <submittedName>
        <fullName evidence="2">Oligopeptide ABC transporter</fullName>
    </submittedName>
</protein>
<dbReference type="InterPro" id="IPR000914">
    <property type="entry name" value="SBP_5_dom"/>
</dbReference>
<evidence type="ECO:0000313" key="2">
    <source>
        <dbReference type="EMBL" id="GAM58322.1"/>
    </source>
</evidence>
<dbReference type="Proteomes" id="UP000031671">
    <property type="component" value="Unassembled WGS sequence"/>
</dbReference>
<sequence length="180" mass="19732">MGCAIRGEAAPVDPSLKANGETITIGTFTDRAELPEVAALLKQQLEAAGFKVELDIREYAQIENDALAGKFDAFILSRATVLDSGDPVAYMQSDFSCKGSFNLGQFCSESVDKALEHADLQQLGEPRQKAIIEAEKAILDDYAAIPLLHERVIQGESLRVENAQRDPRERRLVDQQTAVK</sequence>
<proteinExistence type="predicted"/>
<keyword evidence="3" id="KW-1185">Reference proteome</keyword>
<name>A0A0B8P166_9VIBR</name>
<accession>A0A0B8P166</accession>
<evidence type="ECO:0000259" key="1">
    <source>
        <dbReference type="Pfam" id="PF00496"/>
    </source>
</evidence>
<dbReference type="EMBL" id="BBRZ01000082">
    <property type="protein sequence ID" value="GAM58322.1"/>
    <property type="molecule type" value="Genomic_DNA"/>
</dbReference>
<dbReference type="Pfam" id="PF00496">
    <property type="entry name" value="SBP_bac_5"/>
    <property type="match status" value="1"/>
</dbReference>
<gene>
    <name evidence="2" type="ORF">JCM19231_3172</name>
</gene>
<comment type="caution">
    <text evidence="2">The sequence shown here is derived from an EMBL/GenBank/DDBJ whole genome shotgun (WGS) entry which is preliminary data.</text>
</comment>
<dbReference type="PANTHER" id="PTHR30290:SF65">
    <property type="entry name" value="MONOACYL PHOSPHATIDYLINOSITOL TETRAMANNOSIDE-BINDING PROTEIN LPQW-RELATED"/>
    <property type="match status" value="1"/>
</dbReference>
<dbReference type="Gene3D" id="3.10.105.10">
    <property type="entry name" value="Dipeptide-binding Protein, Domain 3"/>
    <property type="match status" value="1"/>
</dbReference>
<dbReference type="AlphaFoldDB" id="A0A0B8P166"/>
<reference evidence="2 3" key="1">
    <citation type="submission" date="2015-01" db="EMBL/GenBank/DDBJ databases">
        <title>Vibrio sp. C1 JCM 19231 whole genome shotgun sequence.</title>
        <authorList>
            <person name="Sawabe T."/>
            <person name="Meirelles P."/>
            <person name="Feng G."/>
            <person name="Sayaka M."/>
            <person name="Hattori M."/>
            <person name="Ohkuma M."/>
        </authorList>
    </citation>
    <scope>NUCLEOTIDE SEQUENCE [LARGE SCALE GENOMIC DNA]</scope>
    <source>
        <strain evidence="3">JCM 19231</strain>
    </source>
</reference>
<evidence type="ECO:0000313" key="3">
    <source>
        <dbReference type="Proteomes" id="UP000031671"/>
    </source>
</evidence>
<dbReference type="SUPFAM" id="SSF53850">
    <property type="entry name" value="Periplasmic binding protein-like II"/>
    <property type="match status" value="1"/>
</dbReference>
<dbReference type="GO" id="GO:1904680">
    <property type="term" value="F:peptide transmembrane transporter activity"/>
    <property type="evidence" value="ECO:0007669"/>
    <property type="project" value="TreeGrafter"/>
</dbReference>
<dbReference type="GO" id="GO:0015833">
    <property type="term" value="P:peptide transport"/>
    <property type="evidence" value="ECO:0007669"/>
    <property type="project" value="TreeGrafter"/>
</dbReference>
<feature type="domain" description="Solute-binding protein family 5" evidence="1">
    <location>
        <begin position="20"/>
        <end position="100"/>
    </location>
</feature>
<dbReference type="InterPro" id="IPR039424">
    <property type="entry name" value="SBP_5"/>
</dbReference>
<reference evidence="2 3" key="2">
    <citation type="submission" date="2015-01" db="EMBL/GenBank/DDBJ databases">
        <authorList>
            <consortium name="NBRP consortium"/>
            <person name="Sawabe T."/>
            <person name="Meirelles P."/>
            <person name="Feng G."/>
            <person name="Sayaka M."/>
            <person name="Hattori M."/>
            <person name="Ohkuma M."/>
        </authorList>
    </citation>
    <scope>NUCLEOTIDE SEQUENCE [LARGE SCALE GENOMIC DNA]</scope>
    <source>
        <strain evidence="3">JCM 19231</strain>
    </source>
</reference>